<feature type="domain" description="OmpA-like" evidence="10">
    <location>
        <begin position="176"/>
        <end position="290"/>
    </location>
</feature>
<gene>
    <name evidence="7" type="primary">pal</name>
    <name evidence="11" type="ORF">CAY53_02375</name>
</gene>
<feature type="compositionally biased region" description="Polar residues" evidence="9">
    <location>
        <begin position="161"/>
        <end position="171"/>
    </location>
</feature>
<evidence type="ECO:0000256" key="6">
    <source>
        <dbReference type="ARBA" id="ARBA00023288"/>
    </source>
</evidence>
<keyword evidence="6" id="KW-0449">Lipoprotein</keyword>
<proteinExistence type="inferred from homology"/>
<evidence type="ECO:0000256" key="5">
    <source>
        <dbReference type="ARBA" id="ARBA00023237"/>
    </source>
</evidence>
<sequence length="290" mass="31526">MTGGRGRGGTEAVPRLYHCDYGRARKTCLPASGVALRRLSAFSRRKPPFRLTFFRIKRYIALSASLFMRSTMTYARMLPRLVLPVLVACTLILPACKSKQVSPYTPSGKARPDGGLSGGFPEGHITEEFQPGTGGNAMSGNPYGPANEGLDATGGGRGTGSLYSNADSQSDAWKRQHGRSSPEMQPVFFDFDSALIRSDQVPAIEHNGAWLNANPSRQVVVEGNTDYHGTQEYNMALGERRAASAKNYLIELGVAAQRIRTISYGEERPLFLGGTESDEAGNRRADFVLE</sequence>
<keyword evidence="5" id="KW-0998">Cell outer membrane</keyword>
<evidence type="ECO:0000256" key="9">
    <source>
        <dbReference type="SAM" id="MobiDB-lite"/>
    </source>
</evidence>
<keyword evidence="3 8" id="KW-0472">Membrane</keyword>
<dbReference type="PROSITE" id="PS01068">
    <property type="entry name" value="OMPA_1"/>
    <property type="match status" value="1"/>
</dbReference>
<dbReference type="PRINTS" id="PR01021">
    <property type="entry name" value="OMPADOMAIN"/>
</dbReference>
<dbReference type="InterPro" id="IPR006690">
    <property type="entry name" value="OMPA-like_CS"/>
</dbReference>
<dbReference type="InterPro" id="IPR006664">
    <property type="entry name" value="OMP_bac"/>
</dbReference>
<keyword evidence="2" id="KW-0732">Signal</keyword>
<name>A0A2L1GLB9_9BACT</name>
<keyword evidence="12" id="KW-1185">Reference proteome</keyword>
<dbReference type="EMBL" id="CP021255">
    <property type="protein sequence ID" value="AVD70462.1"/>
    <property type="molecule type" value="Genomic_DNA"/>
</dbReference>
<dbReference type="Gene3D" id="3.30.1330.60">
    <property type="entry name" value="OmpA-like domain"/>
    <property type="match status" value="1"/>
</dbReference>
<evidence type="ECO:0000256" key="1">
    <source>
        <dbReference type="ARBA" id="ARBA00004442"/>
    </source>
</evidence>
<dbReference type="PANTHER" id="PTHR30329:SF21">
    <property type="entry name" value="LIPOPROTEIN YIAD-RELATED"/>
    <property type="match status" value="1"/>
</dbReference>
<dbReference type="GO" id="GO:0009279">
    <property type="term" value="C:cell outer membrane"/>
    <property type="evidence" value="ECO:0007669"/>
    <property type="project" value="UniProtKB-SubCell"/>
</dbReference>
<reference evidence="11 12" key="1">
    <citation type="journal article" date="2018" name="MBio">
        <title>Insights into the evolution of host association through the isolation and characterization of a novel human periodontal pathobiont, Desulfobulbus oralis.</title>
        <authorList>
            <person name="Cross K.L."/>
            <person name="Chirania P."/>
            <person name="Xiong W."/>
            <person name="Beall C.J."/>
            <person name="Elkins J.G."/>
            <person name="Giannone R.J."/>
            <person name="Griffen A.L."/>
            <person name="Guss A.M."/>
            <person name="Hettich R.L."/>
            <person name="Joshi S.S."/>
            <person name="Mokrzan E.M."/>
            <person name="Martin R.K."/>
            <person name="Zhulin I.B."/>
            <person name="Leys E.J."/>
            <person name="Podar M."/>
        </authorList>
    </citation>
    <scope>NUCLEOTIDE SEQUENCE [LARGE SCALE GENOMIC DNA]</scope>
    <source>
        <strain evidence="11 12">ORNL</strain>
    </source>
</reference>
<dbReference type="InterPro" id="IPR036737">
    <property type="entry name" value="OmpA-like_sf"/>
</dbReference>
<organism evidence="11 12">
    <name type="scientific">Desulfobulbus oralis</name>
    <dbReference type="NCBI Taxonomy" id="1986146"/>
    <lineage>
        <taxon>Bacteria</taxon>
        <taxon>Pseudomonadati</taxon>
        <taxon>Thermodesulfobacteriota</taxon>
        <taxon>Desulfobulbia</taxon>
        <taxon>Desulfobulbales</taxon>
        <taxon>Desulfobulbaceae</taxon>
        <taxon>Desulfobulbus</taxon>
    </lineage>
</organism>
<keyword evidence="4" id="KW-0564">Palmitate</keyword>
<evidence type="ECO:0000256" key="7">
    <source>
        <dbReference type="HAMAP-Rule" id="MF_02204"/>
    </source>
</evidence>
<evidence type="ECO:0000256" key="4">
    <source>
        <dbReference type="ARBA" id="ARBA00023139"/>
    </source>
</evidence>
<comment type="subcellular location">
    <subcellularLocation>
        <location evidence="1">Cell outer membrane</location>
    </subcellularLocation>
</comment>
<dbReference type="InterPro" id="IPR006665">
    <property type="entry name" value="OmpA-like"/>
</dbReference>
<dbReference type="CDD" id="cd07185">
    <property type="entry name" value="OmpA_C-like"/>
    <property type="match status" value="1"/>
</dbReference>
<evidence type="ECO:0000256" key="8">
    <source>
        <dbReference type="PROSITE-ProRule" id="PRU00473"/>
    </source>
</evidence>
<dbReference type="KEGG" id="deo:CAY53_02375"/>
<protein>
    <recommendedName>
        <fullName evidence="7">Peptidoglycan-associated protein</fullName>
    </recommendedName>
</protein>
<evidence type="ECO:0000256" key="2">
    <source>
        <dbReference type="ARBA" id="ARBA00022729"/>
    </source>
</evidence>
<evidence type="ECO:0000313" key="11">
    <source>
        <dbReference type="EMBL" id="AVD70462.1"/>
    </source>
</evidence>
<dbReference type="Pfam" id="PF00691">
    <property type="entry name" value="OmpA"/>
    <property type="match status" value="1"/>
</dbReference>
<evidence type="ECO:0000313" key="12">
    <source>
        <dbReference type="Proteomes" id="UP000239867"/>
    </source>
</evidence>
<dbReference type="PANTHER" id="PTHR30329">
    <property type="entry name" value="STATOR ELEMENT OF FLAGELLAR MOTOR COMPLEX"/>
    <property type="match status" value="1"/>
</dbReference>
<dbReference type="SUPFAM" id="SSF103088">
    <property type="entry name" value="OmpA-like"/>
    <property type="match status" value="1"/>
</dbReference>
<dbReference type="InterPro" id="IPR039001">
    <property type="entry name" value="Pal"/>
</dbReference>
<dbReference type="PROSITE" id="PS51123">
    <property type="entry name" value="OMPA_2"/>
    <property type="match status" value="1"/>
</dbReference>
<dbReference type="GO" id="GO:0051301">
    <property type="term" value="P:cell division"/>
    <property type="evidence" value="ECO:0007669"/>
    <property type="project" value="InterPro"/>
</dbReference>
<dbReference type="AlphaFoldDB" id="A0A2L1GLB9"/>
<evidence type="ECO:0000259" key="10">
    <source>
        <dbReference type="PROSITE" id="PS51123"/>
    </source>
</evidence>
<dbReference type="Proteomes" id="UP000239867">
    <property type="component" value="Chromosome"/>
</dbReference>
<comment type="similarity">
    <text evidence="7">Belongs to the Pal lipoprotein family.</text>
</comment>
<dbReference type="HAMAP" id="MF_02204">
    <property type="entry name" value="Pal"/>
    <property type="match status" value="1"/>
</dbReference>
<dbReference type="InterPro" id="IPR050330">
    <property type="entry name" value="Bact_OuterMem_StrucFunc"/>
</dbReference>
<accession>A0A2L1GLB9</accession>
<evidence type="ECO:0000256" key="3">
    <source>
        <dbReference type="ARBA" id="ARBA00023136"/>
    </source>
</evidence>
<feature type="region of interest" description="Disordered" evidence="9">
    <location>
        <begin position="101"/>
        <end position="184"/>
    </location>
</feature>